<dbReference type="Pfam" id="PF09991">
    <property type="entry name" value="DUF2232"/>
    <property type="match status" value="1"/>
</dbReference>
<feature type="transmembrane region" description="Helical" evidence="1">
    <location>
        <begin position="6"/>
        <end position="28"/>
    </location>
</feature>
<keyword evidence="1" id="KW-1133">Transmembrane helix</keyword>
<dbReference type="STRING" id="119641.SAMN05421842_10410"/>
<feature type="transmembrane region" description="Helical" evidence="1">
    <location>
        <begin position="99"/>
        <end position="124"/>
    </location>
</feature>
<name>A0A1I1JLC0_9CLOT</name>
<organism evidence="2 3">
    <name type="scientific">Clostridium uliginosum</name>
    <dbReference type="NCBI Taxonomy" id="119641"/>
    <lineage>
        <taxon>Bacteria</taxon>
        <taxon>Bacillati</taxon>
        <taxon>Bacillota</taxon>
        <taxon>Clostridia</taxon>
        <taxon>Eubacteriales</taxon>
        <taxon>Clostridiaceae</taxon>
        <taxon>Clostridium</taxon>
    </lineage>
</organism>
<keyword evidence="1" id="KW-0812">Transmembrane</keyword>
<dbReference type="Proteomes" id="UP000199263">
    <property type="component" value="Unassembled WGS sequence"/>
</dbReference>
<evidence type="ECO:0000313" key="2">
    <source>
        <dbReference type="EMBL" id="SFC47388.1"/>
    </source>
</evidence>
<accession>A0A1I1JLC0</accession>
<evidence type="ECO:0000313" key="3">
    <source>
        <dbReference type="Proteomes" id="UP000199263"/>
    </source>
</evidence>
<feature type="transmembrane region" description="Helical" evidence="1">
    <location>
        <begin position="68"/>
        <end position="87"/>
    </location>
</feature>
<dbReference type="AlphaFoldDB" id="A0A1I1JLC0"/>
<protein>
    <submittedName>
        <fullName evidence="2">Predicted membrane protein</fullName>
    </submittedName>
</protein>
<proteinExistence type="predicted"/>
<keyword evidence="3" id="KW-1185">Reference proteome</keyword>
<gene>
    <name evidence="2" type="ORF">SAMN05421842_10410</name>
</gene>
<keyword evidence="1" id="KW-0472">Membrane</keyword>
<feature type="transmembrane region" description="Helical" evidence="1">
    <location>
        <begin position="206"/>
        <end position="228"/>
    </location>
</feature>
<dbReference type="EMBL" id="FOMG01000004">
    <property type="protein sequence ID" value="SFC47388.1"/>
    <property type="molecule type" value="Genomic_DNA"/>
</dbReference>
<feature type="transmembrane region" description="Helical" evidence="1">
    <location>
        <begin position="234"/>
        <end position="251"/>
    </location>
</feature>
<reference evidence="2 3" key="1">
    <citation type="submission" date="2016-10" db="EMBL/GenBank/DDBJ databases">
        <authorList>
            <person name="de Groot N.N."/>
        </authorList>
    </citation>
    <scope>NUCLEOTIDE SEQUENCE [LARGE SCALE GENOMIC DNA]</scope>
    <source>
        <strain evidence="2 3">DSM 12992</strain>
    </source>
</reference>
<evidence type="ECO:0000256" key="1">
    <source>
        <dbReference type="SAM" id="Phobius"/>
    </source>
</evidence>
<sequence length="313" mass="35243">MTEAAMLSAAFVVISILAIGTGLGYAGYLDVGVPVIIVLIYLRCGFKYTLLSGLTSLLLVVITVGDMASAICMSQGMILGIACGILIPRKQTIYDDLFYGSIFACFVMVIVDINFSTLIGYSFISECQGYLSYVSFLSDSGKQGLYYLLIGSLPIGTMFITYFLSILLGKRFKLLNDSAKKKYLVITRFKNYGAYMSCSKKTMNIGIAYIIIISIIEMKDFLTSYLYIDILLNSIKYIMLFFVIQDCYTIINRFMYSLTKSRIVLLFTQMGSLYMLINFFKLTSIAMILFNLIIEKLLNVRSTQIEFLDRHLT</sequence>
<feature type="transmembrane region" description="Helical" evidence="1">
    <location>
        <begin position="144"/>
        <end position="168"/>
    </location>
</feature>
<dbReference type="InterPro" id="IPR018710">
    <property type="entry name" value="DUF2232"/>
</dbReference>
<feature type="transmembrane region" description="Helical" evidence="1">
    <location>
        <begin position="40"/>
        <end position="62"/>
    </location>
</feature>
<feature type="transmembrane region" description="Helical" evidence="1">
    <location>
        <begin position="272"/>
        <end position="294"/>
    </location>
</feature>